<feature type="binding site" evidence="18">
    <location>
        <position position="184"/>
    </location>
    <ligand>
        <name>Ca(2+)</name>
        <dbReference type="ChEBI" id="CHEBI:29108"/>
        <label>2</label>
    </ligand>
</feature>
<dbReference type="InterPro" id="IPR021805">
    <property type="entry name" value="Pept_M10A_metallopeptidase_C"/>
</dbReference>
<dbReference type="PROSITE" id="PS00024">
    <property type="entry name" value="HEMOPEXIN"/>
    <property type="match status" value="1"/>
</dbReference>
<dbReference type="Gene3D" id="2.110.10.10">
    <property type="entry name" value="Hemopexin-like domain"/>
    <property type="match status" value="1"/>
</dbReference>
<evidence type="ECO:0000256" key="3">
    <source>
        <dbReference type="ARBA" id="ARBA00022670"/>
    </source>
</evidence>
<evidence type="ECO:0000256" key="11">
    <source>
        <dbReference type="ARBA" id="ARBA00022837"/>
    </source>
</evidence>
<dbReference type="AlphaFoldDB" id="A0AA50KUY7"/>
<name>A0AA50KUY7_PAROL</name>
<dbReference type="GO" id="GO:0030574">
    <property type="term" value="P:collagen catabolic process"/>
    <property type="evidence" value="ECO:0007669"/>
    <property type="project" value="TreeGrafter"/>
</dbReference>
<evidence type="ECO:0000259" key="23">
    <source>
        <dbReference type="SMART" id="SM00235"/>
    </source>
</evidence>
<evidence type="ECO:0000256" key="1">
    <source>
        <dbReference type="ARBA" id="ARBA00004479"/>
    </source>
</evidence>
<dbReference type="Pfam" id="PF00045">
    <property type="entry name" value="Hemopexin"/>
    <property type="match status" value="4"/>
</dbReference>
<comment type="cofactor">
    <cofactor evidence="18">
        <name>Ca(2+)</name>
        <dbReference type="ChEBI" id="CHEBI:29108"/>
    </cofactor>
    <text evidence="18">Can bind about 5 Ca(2+) ions per subunit.</text>
</comment>
<feature type="repeat" description="Hemopexin" evidence="20">
    <location>
        <begin position="358"/>
        <end position="403"/>
    </location>
</feature>
<feature type="binding site" evidence="18">
    <location>
        <position position="193"/>
    </location>
    <ligand>
        <name>Ca(2+)</name>
        <dbReference type="ChEBI" id="CHEBI:29108"/>
        <label>1</label>
    </ligand>
</feature>
<keyword evidence="5 22" id="KW-0812">Transmembrane</keyword>
<dbReference type="InterPro" id="IPR001818">
    <property type="entry name" value="Pept_M10_metallopeptidase"/>
</dbReference>
<feature type="binding site" evidence="18">
    <location>
        <position position="162"/>
    </location>
    <ligand>
        <name>Zn(2+)</name>
        <dbReference type="ChEBI" id="CHEBI:29105"/>
        <label>1</label>
    </ligand>
</feature>
<feature type="binding site" evidence="18">
    <location>
        <position position="190"/>
    </location>
    <ligand>
        <name>Ca(2+)</name>
        <dbReference type="ChEBI" id="CHEBI:29108"/>
        <label>3</label>
    </ligand>
</feature>
<dbReference type="Pfam" id="PF11857">
    <property type="entry name" value="DUF3377"/>
    <property type="match status" value="1"/>
</dbReference>
<keyword evidence="3" id="KW-0645">Protease</keyword>
<dbReference type="SMART" id="SM00235">
    <property type="entry name" value="ZnMc"/>
    <property type="match status" value="1"/>
</dbReference>
<proteinExistence type="evidence at transcript level"/>
<dbReference type="CDD" id="cd04278">
    <property type="entry name" value="ZnMc_MMP"/>
    <property type="match status" value="1"/>
</dbReference>
<dbReference type="PRINTS" id="PR00138">
    <property type="entry name" value="MATRIXIN"/>
</dbReference>
<dbReference type="InterPro" id="IPR033739">
    <property type="entry name" value="M10A_MMP"/>
</dbReference>
<dbReference type="InterPro" id="IPR006026">
    <property type="entry name" value="Peptidase_Metallo"/>
</dbReference>
<dbReference type="GO" id="GO:0008270">
    <property type="term" value="F:zinc ion binding"/>
    <property type="evidence" value="ECO:0007669"/>
    <property type="project" value="InterPro"/>
</dbReference>
<dbReference type="Gene3D" id="3.40.390.10">
    <property type="entry name" value="Collagenase (Catalytic Domain)"/>
    <property type="match status" value="1"/>
</dbReference>
<evidence type="ECO:0000256" key="15">
    <source>
        <dbReference type="ARBA" id="ARBA00023145"/>
    </source>
</evidence>
<keyword evidence="15" id="KW-0865">Zymogen</keyword>
<feature type="compositionally biased region" description="Basic and acidic residues" evidence="21">
    <location>
        <begin position="280"/>
        <end position="291"/>
    </location>
</feature>
<dbReference type="GO" id="GO:0005886">
    <property type="term" value="C:plasma membrane"/>
    <property type="evidence" value="ECO:0007669"/>
    <property type="project" value="TreeGrafter"/>
</dbReference>
<evidence type="ECO:0000256" key="19">
    <source>
        <dbReference type="PIRSR" id="PIRSR621190-4"/>
    </source>
</evidence>
<comment type="subcellular location">
    <subcellularLocation>
        <location evidence="1">Membrane</location>
        <topology evidence="1">Single-pass type I membrane protein</topology>
    </subcellularLocation>
</comment>
<dbReference type="InterPro" id="IPR021190">
    <property type="entry name" value="Pept_M10A"/>
</dbReference>
<dbReference type="GO" id="GO:0030198">
    <property type="term" value="P:extracellular matrix organization"/>
    <property type="evidence" value="ECO:0007669"/>
    <property type="project" value="TreeGrafter"/>
</dbReference>
<dbReference type="PANTHER" id="PTHR10201">
    <property type="entry name" value="MATRIX METALLOPROTEINASE"/>
    <property type="match status" value="1"/>
</dbReference>
<evidence type="ECO:0000256" key="22">
    <source>
        <dbReference type="SAM" id="Phobius"/>
    </source>
</evidence>
<dbReference type="Pfam" id="PF00413">
    <property type="entry name" value="Peptidase_M10"/>
    <property type="match status" value="1"/>
</dbReference>
<evidence type="ECO:0000256" key="4">
    <source>
        <dbReference type="ARBA" id="ARBA00022685"/>
    </source>
</evidence>
<feature type="binding site" evidence="18">
    <location>
        <position position="411"/>
    </location>
    <ligand>
        <name>Ca(2+)</name>
        <dbReference type="ChEBI" id="CHEBI:29108"/>
        <label>5</label>
    </ligand>
</feature>
<feature type="binding site" evidence="18">
    <location>
        <position position="362"/>
    </location>
    <ligand>
        <name>Ca(2+)</name>
        <dbReference type="ChEBI" id="CHEBI:29108"/>
        <label>4</label>
    </ligand>
</feature>
<keyword evidence="10 18" id="KW-0862">Zinc</keyword>
<feature type="binding site" evidence="18">
    <location>
        <position position="223"/>
    </location>
    <ligand>
        <name>Zn(2+)</name>
        <dbReference type="ChEBI" id="CHEBI:29105"/>
        <label>2</label>
        <note>catalytic</note>
    </ligand>
</feature>
<feature type="domain" description="Peptidase metallopeptidase" evidence="23">
    <location>
        <begin position="90"/>
        <end position="259"/>
    </location>
</feature>
<organism evidence="24">
    <name type="scientific">Paralichthys olivaceus</name>
    <name type="common">Bastard halibut</name>
    <name type="synonym">Hippoglossus olivaceus</name>
    <dbReference type="NCBI Taxonomy" id="8255"/>
    <lineage>
        <taxon>Eukaryota</taxon>
        <taxon>Metazoa</taxon>
        <taxon>Chordata</taxon>
        <taxon>Craniata</taxon>
        <taxon>Vertebrata</taxon>
        <taxon>Euteleostomi</taxon>
        <taxon>Actinopterygii</taxon>
        <taxon>Neopterygii</taxon>
        <taxon>Teleostei</taxon>
        <taxon>Neoteleostei</taxon>
        <taxon>Acanthomorphata</taxon>
        <taxon>Carangaria</taxon>
        <taxon>Pleuronectiformes</taxon>
        <taxon>Pleuronectoidei</taxon>
        <taxon>Paralichthyidae</taxon>
        <taxon>Paralichthys</taxon>
    </lineage>
</organism>
<feature type="binding site" evidence="18">
    <location>
        <position position="213"/>
    </location>
    <ligand>
        <name>Zn(2+)</name>
        <dbReference type="ChEBI" id="CHEBI:29105"/>
        <label>2</label>
        <note>catalytic</note>
    </ligand>
</feature>
<feature type="modified residue" description="Phosphotyrosine; by PKDCC" evidence="19">
    <location>
        <position position="392"/>
    </location>
</feature>
<dbReference type="GO" id="GO:0001501">
    <property type="term" value="P:skeletal system development"/>
    <property type="evidence" value="ECO:0007669"/>
    <property type="project" value="TreeGrafter"/>
</dbReference>
<keyword evidence="9" id="KW-0378">Hydrolase</keyword>
<feature type="binding site" description="in inhibited form" evidence="18">
    <location>
        <position position="68"/>
    </location>
    <ligand>
        <name>Zn(2+)</name>
        <dbReference type="ChEBI" id="CHEBI:29105"/>
        <label>2</label>
        <note>catalytic</note>
    </ligand>
</feature>
<keyword evidence="6 18" id="KW-0479">Metal-binding</keyword>
<keyword evidence="12 22" id="KW-1133">Transmembrane helix</keyword>
<dbReference type="SUPFAM" id="SSF47090">
    <property type="entry name" value="PGBD-like"/>
    <property type="match status" value="1"/>
</dbReference>
<feature type="binding site" evidence="18">
    <location>
        <position position="167"/>
    </location>
    <ligand>
        <name>Ca(2+)</name>
        <dbReference type="ChEBI" id="CHEBI:29108"/>
        <label>3</label>
    </ligand>
</feature>
<feature type="binding site" evidence="18">
    <location>
        <position position="231"/>
    </location>
    <ligand>
        <name>Zn(2+)</name>
        <dbReference type="ChEBI" id="CHEBI:29105"/>
        <label>2</label>
        <note>catalytic</note>
    </ligand>
</feature>
<feature type="repeat" description="Hemopexin" evidence="20">
    <location>
        <begin position="405"/>
        <end position="452"/>
    </location>
</feature>
<feature type="binding site" evidence="18">
    <location>
        <position position="193"/>
    </location>
    <ligand>
        <name>Ca(2+)</name>
        <dbReference type="ChEBI" id="CHEBI:29108"/>
        <label>3</label>
    </ligand>
</feature>
<protein>
    <submittedName>
        <fullName evidence="24">Matrix metalloproteinase 16</fullName>
    </submittedName>
</protein>
<dbReference type="EMBL" id="OQ834273">
    <property type="protein sequence ID" value="WMC20657.1"/>
    <property type="molecule type" value="mRNA"/>
</dbReference>
<evidence type="ECO:0000256" key="20">
    <source>
        <dbReference type="PROSITE-ProRule" id="PRU01011"/>
    </source>
</evidence>
<evidence type="ECO:0000256" key="5">
    <source>
        <dbReference type="ARBA" id="ARBA00022692"/>
    </source>
</evidence>
<comment type="cofactor">
    <cofactor evidence="18">
        <name>Zn(2+)</name>
        <dbReference type="ChEBI" id="CHEBI:29105"/>
    </cofactor>
    <text evidence="18">Binds 2 Zn(2+) ions per subunit.</text>
</comment>
<evidence type="ECO:0000256" key="17">
    <source>
        <dbReference type="PIRSR" id="PIRSR621190-1"/>
    </source>
</evidence>
<evidence type="ECO:0000256" key="16">
    <source>
        <dbReference type="ARBA" id="ARBA00023157"/>
    </source>
</evidence>
<feature type="active site" evidence="17">
    <location>
        <position position="214"/>
    </location>
</feature>
<evidence type="ECO:0000256" key="6">
    <source>
        <dbReference type="ARBA" id="ARBA00022723"/>
    </source>
</evidence>
<feature type="transmembrane region" description="Helical" evidence="22">
    <location>
        <begin position="533"/>
        <end position="554"/>
    </location>
</feature>
<dbReference type="SUPFAM" id="SSF55486">
    <property type="entry name" value="Metalloproteases ('zincins'), catalytic domain"/>
    <property type="match status" value="1"/>
</dbReference>
<dbReference type="SMART" id="SM00120">
    <property type="entry name" value="HX"/>
    <property type="match status" value="4"/>
</dbReference>
<dbReference type="Pfam" id="PF01471">
    <property type="entry name" value="PG_binding_1"/>
    <property type="match status" value="1"/>
</dbReference>
<comment type="similarity">
    <text evidence="2">Belongs to the peptidase M10A family.</text>
</comment>
<feature type="region of interest" description="Disordered" evidence="21">
    <location>
        <begin position="256"/>
        <end position="311"/>
    </location>
</feature>
<dbReference type="GO" id="GO:0005615">
    <property type="term" value="C:extracellular space"/>
    <property type="evidence" value="ECO:0007669"/>
    <property type="project" value="TreeGrafter"/>
</dbReference>
<feature type="binding site" evidence="18">
    <location>
        <position position="168"/>
    </location>
    <ligand>
        <name>Ca(2+)</name>
        <dbReference type="ChEBI" id="CHEBI:29108"/>
        <label>3</label>
    </ligand>
</feature>
<evidence type="ECO:0000256" key="12">
    <source>
        <dbReference type="ARBA" id="ARBA00022989"/>
    </source>
</evidence>
<feature type="binding site" evidence="18">
    <location>
        <position position="186"/>
    </location>
    <ligand>
        <name>Ca(2+)</name>
        <dbReference type="ChEBI" id="CHEBI:29108"/>
        <label>2</label>
    </ligand>
</feature>
<evidence type="ECO:0000256" key="18">
    <source>
        <dbReference type="PIRSR" id="PIRSR621190-2"/>
    </source>
</evidence>
<dbReference type="InterPro" id="IPR021158">
    <property type="entry name" value="Pept_M10A_Zn_BS"/>
</dbReference>
<keyword evidence="14 22" id="KW-0472">Membrane</keyword>
<feature type="binding site" evidence="18">
    <location>
        <position position="150"/>
    </location>
    <ligand>
        <name>Ca(2+)</name>
        <dbReference type="ChEBI" id="CHEBI:29108"/>
        <label>2</label>
    </ligand>
</feature>
<feature type="compositionally biased region" description="Pro residues" evidence="21">
    <location>
        <begin position="261"/>
        <end position="278"/>
    </location>
</feature>
<dbReference type="PANTHER" id="PTHR10201:SF26">
    <property type="entry name" value="MATRIX METALLOPROTEINASE-16"/>
    <property type="match status" value="1"/>
</dbReference>
<dbReference type="PROSITE" id="PS00546">
    <property type="entry name" value="CYSTEINE_SWITCH"/>
    <property type="match status" value="1"/>
</dbReference>
<dbReference type="SUPFAM" id="SSF50923">
    <property type="entry name" value="Hemopexin-like domain"/>
    <property type="match status" value="1"/>
</dbReference>
<keyword evidence="16" id="KW-1015">Disulfide bond</keyword>
<dbReference type="FunFam" id="2.110.10.10:FF:000001">
    <property type="entry name" value="Matrix metallopeptidase 24"/>
    <property type="match status" value="1"/>
</dbReference>
<keyword evidence="4" id="KW-0165">Cleavage on pair of basic residues</keyword>
<dbReference type="GO" id="GO:0004222">
    <property type="term" value="F:metalloendopeptidase activity"/>
    <property type="evidence" value="ECO:0007669"/>
    <property type="project" value="InterPro"/>
</dbReference>
<evidence type="ECO:0000256" key="13">
    <source>
        <dbReference type="ARBA" id="ARBA00023049"/>
    </source>
</evidence>
<feature type="transmembrane region" description="Helical" evidence="22">
    <location>
        <begin position="682"/>
        <end position="704"/>
    </location>
</feature>
<feature type="repeat" description="Hemopexin" evidence="20">
    <location>
        <begin position="309"/>
        <end position="357"/>
    </location>
</feature>
<dbReference type="InterPro" id="IPR018487">
    <property type="entry name" value="Hemopexin-like_repeat"/>
</dbReference>
<keyword evidence="13" id="KW-0482">Metalloprotease</keyword>
<evidence type="ECO:0000256" key="21">
    <source>
        <dbReference type="SAM" id="MobiDB-lite"/>
    </source>
</evidence>
<feature type="binding site" evidence="18">
    <location>
        <position position="175"/>
    </location>
    <ligand>
        <name>Zn(2+)</name>
        <dbReference type="ChEBI" id="CHEBI:29105"/>
        <label>1</label>
    </ligand>
</feature>
<keyword evidence="8" id="KW-0677">Repeat</keyword>
<evidence type="ECO:0000256" key="10">
    <source>
        <dbReference type="ARBA" id="ARBA00022833"/>
    </source>
</evidence>
<dbReference type="InterPro" id="IPR036365">
    <property type="entry name" value="PGBD-like_sf"/>
</dbReference>
<keyword evidence="11 18" id="KW-0106">Calcium</keyword>
<dbReference type="PROSITE" id="PS51642">
    <property type="entry name" value="HEMOPEXIN_2"/>
    <property type="match status" value="4"/>
</dbReference>
<evidence type="ECO:0000256" key="7">
    <source>
        <dbReference type="ARBA" id="ARBA00022729"/>
    </source>
</evidence>
<dbReference type="GO" id="GO:0031012">
    <property type="term" value="C:extracellular matrix"/>
    <property type="evidence" value="ECO:0007669"/>
    <property type="project" value="InterPro"/>
</dbReference>
<evidence type="ECO:0000256" key="9">
    <source>
        <dbReference type="ARBA" id="ARBA00022801"/>
    </source>
</evidence>
<dbReference type="GO" id="GO:0006508">
    <property type="term" value="P:proteolysis"/>
    <property type="evidence" value="ECO:0007669"/>
    <property type="project" value="UniProtKB-KW"/>
</dbReference>
<evidence type="ECO:0000313" key="24">
    <source>
        <dbReference type="EMBL" id="WMC20657.1"/>
    </source>
</evidence>
<dbReference type="FunFam" id="3.40.390.10:FF:000005">
    <property type="entry name" value="Matrix metallopeptidase 16"/>
    <property type="match status" value="1"/>
</dbReference>
<feature type="binding site" evidence="18">
    <location>
        <position position="160"/>
    </location>
    <ligand>
        <name>Zn(2+)</name>
        <dbReference type="ChEBI" id="CHEBI:29105"/>
        <label>1</label>
    </ligand>
</feature>
<keyword evidence="7" id="KW-0732">Signal</keyword>
<gene>
    <name evidence="24" type="primary">MMP16</name>
</gene>
<dbReference type="InterPro" id="IPR018486">
    <property type="entry name" value="Hemopexin_CS"/>
</dbReference>
<dbReference type="InterPro" id="IPR024079">
    <property type="entry name" value="MetalloPept_cat_dom_sf"/>
</dbReference>
<sequence>MITDDILLYKLAWLQRYGYLPAADPRMSVLRSARVMQSAIAAMQRRYGLNITGSLDSHTIEWMKKPRCGVPDQIGGASKFSVRKRRYALTGQKWQHKHITYSIKNVTPKVGAEETHDAIRRAFDVWQNVTPLRFEAVAYSELERTKKDVDITIMFASGFHGDSSPFDGEGGFLAHAYFPGPGIGGDTHFDSDEPWTLGNPNHDGNDLFLVAVHELGHALGLEHSNDPTAIMAPFYQYMDTDNFKLPMDDLLGIQKIYGPPDKIPQPTKPLPTAPPPRSHLPSDPRKPDRQTRPPRLPPGDRPSHPNAKPNICDGGFNTLAILRREMFVFKDHWFWRVRDNSVMPGYPMLISFFWRGLPPKIDAVYENSEGKFVFFKGKQFWVFKDTVLQAGYPKDITQFGHGMPAQSIETAVWWEDVAKTYFFKGDRYWRYNEEMRTMDPGYPKPVTVWRGVPDSPQGAFVDKANGFTYFYKGKEYWKFNNQFLRVEPGYPRSILKDFMGCDLTPIDPGRPPADDGNSEVVIELDNEANTVKAVAIVIPCVLALCLLVLVYTVVQFKRKGTPRHILYSKTVCGFSTLVITEVARQPAETPRKQPTKICYNLRRTFGNPCLVLLRLNITELLVKVRGALLLLLLSLAQNVSNYNMNQSNTFSFNLRCLMAPLRLGPIYPVLLLAQHSAAAESILFECFSIFLVLSLFQMAFRPWITFSLKSAKNNTSVRMKTYPEHTLHSRHSNETHYAFVELWGCRYYVTMLNEIIQTQDADGDWLCLTLKTNASLNVWFPLKVFCDIHKAVFQSTVSGEFSMCSLQYNPLLLCNSRSLLIVTFKVIGEDFYQEQPIEDGPLI</sequence>
<accession>A0AA50KUY7</accession>
<evidence type="ECO:0000256" key="8">
    <source>
        <dbReference type="ARBA" id="ARBA00022737"/>
    </source>
</evidence>
<dbReference type="InterPro" id="IPR036375">
    <property type="entry name" value="Hemopexin-like_dom_sf"/>
</dbReference>
<feature type="binding site" evidence="18">
    <location>
        <position position="188"/>
    </location>
    <ligand>
        <name>Zn(2+)</name>
        <dbReference type="ChEBI" id="CHEBI:29105"/>
        <label>1</label>
    </ligand>
</feature>
<evidence type="ECO:0000256" key="14">
    <source>
        <dbReference type="ARBA" id="ARBA00023136"/>
    </source>
</evidence>
<evidence type="ECO:0000256" key="2">
    <source>
        <dbReference type="ARBA" id="ARBA00010370"/>
    </source>
</evidence>
<dbReference type="InterPro" id="IPR000585">
    <property type="entry name" value="Hemopexin-like_dom"/>
</dbReference>
<dbReference type="CDD" id="cd00094">
    <property type="entry name" value="HX"/>
    <property type="match status" value="1"/>
</dbReference>
<reference evidence="24" key="1">
    <citation type="submission" date="2023-04" db="EMBL/GenBank/DDBJ databases">
        <authorList>
            <person name="Xie H.H."/>
        </authorList>
    </citation>
    <scope>NUCLEOTIDE SEQUENCE</scope>
</reference>
<feature type="binding site" evidence="18">
    <location>
        <position position="217"/>
    </location>
    <ligand>
        <name>Zn(2+)</name>
        <dbReference type="ChEBI" id="CHEBI:29105"/>
        <label>2</label>
        <note>catalytic</note>
    </ligand>
</feature>
<dbReference type="InterPro" id="IPR002477">
    <property type="entry name" value="Peptidoglycan-bd-like"/>
</dbReference>
<feature type="repeat" description="Hemopexin" evidence="20">
    <location>
        <begin position="453"/>
        <end position="501"/>
    </location>
</feature>